<evidence type="ECO:0000256" key="1">
    <source>
        <dbReference type="SAM" id="MobiDB-lite"/>
    </source>
</evidence>
<sequence>MSIVGYSGLPGSGKSYGVVENVVIPSLEAGRHIITNIPLKLGRLSDDYPQGNVTLFDNKEAEDDPTFFDLERHPAGVIWIIDEAWRFWKSGMKATNIPQCQKEFFTEHRHNVGPDGRTNEIVLVTQDLAQLCAFVRGLVEETYRAVKLTAIGQKNKYRVDVFMGAATGQKPGKPMRQLYGSYKPEIYQYYKSHTRNKTDFAAGMEEKADDRANVLKHPLIKVGIPVAIAIMVFGVYQVIGYFNAEEPTDPTTPSGHQTTPGASPQPITTTRSAQTLRATRAVKANLEGRAPYQVKHEIEPGWLPLSDQWRIVGQVNDIYWIWGERGTRKIHSRNCATFLKTGEPYCVIQGKLVTYYSYREPQRIQEEEQPRSSYLQTVMPEQEGDGA</sequence>
<protein>
    <submittedName>
        <fullName evidence="3">Zona occludens toxin, predicted ATPase</fullName>
    </submittedName>
</protein>
<dbReference type="OrthoDB" id="8479507at2"/>
<feature type="region of interest" description="Disordered" evidence="1">
    <location>
        <begin position="366"/>
        <end position="387"/>
    </location>
</feature>
<proteinExistence type="predicted"/>
<comment type="caution">
    <text evidence="3">The sequence shown here is derived from an EMBL/GenBank/DDBJ whole genome shotgun (WGS) entry which is preliminary data.</text>
</comment>
<gene>
    <name evidence="3" type="ORF">Msub_12506</name>
</gene>
<feature type="compositionally biased region" description="Polar residues" evidence="1">
    <location>
        <begin position="249"/>
        <end position="271"/>
    </location>
</feature>
<name>A0A0J7M5Q8_9GAMM</name>
<organism evidence="3 4">
    <name type="scientific">Marinobacter subterrani</name>
    <dbReference type="NCBI Taxonomy" id="1658765"/>
    <lineage>
        <taxon>Bacteria</taxon>
        <taxon>Pseudomonadati</taxon>
        <taxon>Pseudomonadota</taxon>
        <taxon>Gammaproteobacteria</taxon>
        <taxon>Pseudomonadales</taxon>
        <taxon>Marinobacteraceae</taxon>
        <taxon>Marinobacter</taxon>
    </lineage>
</organism>
<dbReference type="Pfam" id="PF05707">
    <property type="entry name" value="Zot"/>
    <property type="match status" value="1"/>
</dbReference>
<dbReference type="InterPro" id="IPR027417">
    <property type="entry name" value="P-loop_NTPase"/>
</dbReference>
<feature type="region of interest" description="Disordered" evidence="1">
    <location>
        <begin position="247"/>
        <end position="271"/>
    </location>
</feature>
<feature type="domain" description="Zona occludens toxin N-terminal" evidence="2">
    <location>
        <begin position="6"/>
        <end position="195"/>
    </location>
</feature>
<dbReference type="AlphaFoldDB" id="A0A0J7M5Q8"/>
<keyword evidence="4" id="KW-1185">Reference proteome</keyword>
<evidence type="ECO:0000259" key="2">
    <source>
        <dbReference type="Pfam" id="PF05707"/>
    </source>
</evidence>
<dbReference type="Proteomes" id="UP000036102">
    <property type="component" value="Unassembled WGS sequence"/>
</dbReference>
<dbReference type="EMBL" id="LFBU01000001">
    <property type="protein sequence ID" value="KMQ76295.1"/>
    <property type="molecule type" value="Genomic_DNA"/>
</dbReference>
<evidence type="ECO:0000313" key="3">
    <source>
        <dbReference type="EMBL" id="KMQ76295.1"/>
    </source>
</evidence>
<reference evidence="3 4" key="1">
    <citation type="submission" date="2015-06" db="EMBL/GenBank/DDBJ databases">
        <title>Marinobacter subterrani, a genetically tractable neutrophilic iron-oxidizing strain isolated from the Soudan Iron Mine.</title>
        <authorList>
            <person name="Bonis B.M."/>
            <person name="Gralnick J.A."/>
        </authorList>
    </citation>
    <scope>NUCLEOTIDE SEQUENCE [LARGE SCALE GENOMIC DNA]</scope>
    <source>
        <strain evidence="3 4">JG233</strain>
    </source>
</reference>
<dbReference type="InterPro" id="IPR008900">
    <property type="entry name" value="Zot_N"/>
</dbReference>
<accession>A0A0J7M5Q8</accession>
<dbReference type="Gene3D" id="3.40.50.300">
    <property type="entry name" value="P-loop containing nucleotide triphosphate hydrolases"/>
    <property type="match status" value="1"/>
</dbReference>
<dbReference type="PATRIC" id="fig|1658765.3.peg.2524"/>
<evidence type="ECO:0000313" key="4">
    <source>
        <dbReference type="Proteomes" id="UP000036102"/>
    </source>
</evidence>
<dbReference type="STRING" id="1658765.Msub_12506"/>
<dbReference type="RefSeq" id="WP_048496288.1">
    <property type="nucleotide sequence ID" value="NZ_LFBU01000001.1"/>
</dbReference>